<evidence type="ECO:0000313" key="2">
    <source>
        <dbReference type="EMBL" id="EET61913.1"/>
    </source>
</evidence>
<proteinExistence type="predicted"/>
<dbReference type="Pfam" id="PF13347">
    <property type="entry name" value="MFS_2"/>
    <property type="match status" value="1"/>
</dbReference>
<comment type="caution">
    <text evidence="2">The sequence shown here is derived from an EMBL/GenBank/DDBJ whole genome shotgun (WGS) entry which is preliminary data.</text>
</comment>
<feature type="transmembrane region" description="Helical" evidence="1">
    <location>
        <begin position="351"/>
        <end position="367"/>
    </location>
</feature>
<feature type="transmembrane region" description="Helical" evidence="1">
    <location>
        <begin position="328"/>
        <end position="345"/>
    </location>
</feature>
<dbReference type="InterPro" id="IPR036259">
    <property type="entry name" value="MFS_trans_sf"/>
</dbReference>
<protein>
    <recommendedName>
        <fullName evidence="4">Transporter, major facilitator family protein</fullName>
    </recommendedName>
</protein>
<evidence type="ECO:0008006" key="4">
    <source>
        <dbReference type="Google" id="ProtNLM"/>
    </source>
</evidence>
<feature type="transmembrane region" description="Helical" evidence="1">
    <location>
        <begin position="53"/>
        <end position="73"/>
    </location>
</feature>
<dbReference type="OrthoDB" id="9764596at2"/>
<dbReference type="EMBL" id="ACCL02000004">
    <property type="protein sequence ID" value="EET61913.1"/>
    <property type="molecule type" value="Genomic_DNA"/>
</dbReference>
<gene>
    <name evidence="2" type="ORF">BRYFOR_06105</name>
</gene>
<dbReference type="GO" id="GO:0008643">
    <property type="term" value="P:carbohydrate transport"/>
    <property type="evidence" value="ECO:0007669"/>
    <property type="project" value="InterPro"/>
</dbReference>
<name>C6LBW0_9FIRM</name>
<feature type="transmembrane region" description="Helical" evidence="1">
    <location>
        <begin position="94"/>
        <end position="115"/>
    </location>
</feature>
<dbReference type="STRING" id="168384.SAMN05660368_00543"/>
<keyword evidence="1" id="KW-0812">Transmembrane</keyword>
<evidence type="ECO:0000313" key="3">
    <source>
        <dbReference type="Proteomes" id="UP000005561"/>
    </source>
</evidence>
<organism evidence="2 3">
    <name type="scientific">Marvinbryantia formatexigens DSM 14469</name>
    <dbReference type="NCBI Taxonomy" id="478749"/>
    <lineage>
        <taxon>Bacteria</taxon>
        <taxon>Bacillati</taxon>
        <taxon>Bacillota</taxon>
        <taxon>Clostridia</taxon>
        <taxon>Lachnospirales</taxon>
        <taxon>Lachnospiraceae</taxon>
        <taxon>Marvinbryantia</taxon>
    </lineage>
</organism>
<dbReference type="GO" id="GO:0015293">
    <property type="term" value="F:symporter activity"/>
    <property type="evidence" value="ECO:0007669"/>
    <property type="project" value="InterPro"/>
</dbReference>
<dbReference type="PANTHER" id="PTHR11328:SF24">
    <property type="entry name" value="MAJOR FACILITATOR SUPERFAMILY (MFS) PROFILE DOMAIN-CONTAINING PROTEIN"/>
    <property type="match status" value="1"/>
</dbReference>
<dbReference type="Proteomes" id="UP000005561">
    <property type="component" value="Unassembled WGS sequence"/>
</dbReference>
<dbReference type="PANTHER" id="PTHR11328">
    <property type="entry name" value="MAJOR FACILITATOR SUPERFAMILY DOMAIN-CONTAINING PROTEIN"/>
    <property type="match status" value="1"/>
</dbReference>
<dbReference type="eggNOG" id="COG2211">
    <property type="taxonomic scope" value="Bacteria"/>
</dbReference>
<keyword evidence="3" id="KW-1185">Reference proteome</keyword>
<feature type="transmembrane region" description="Helical" evidence="1">
    <location>
        <begin position="25"/>
        <end position="47"/>
    </location>
</feature>
<evidence type="ECO:0000256" key="1">
    <source>
        <dbReference type="SAM" id="Phobius"/>
    </source>
</evidence>
<dbReference type="RefSeq" id="WP_006860902.1">
    <property type="nucleotide sequence ID" value="NZ_ACCL02000004.1"/>
</dbReference>
<dbReference type="GO" id="GO:0005886">
    <property type="term" value="C:plasma membrane"/>
    <property type="evidence" value="ECO:0007669"/>
    <property type="project" value="TreeGrafter"/>
</dbReference>
<dbReference type="SUPFAM" id="SSF103473">
    <property type="entry name" value="MFS general substrate transporter"/>
    <property type="match status" value="1"/>
</dbReference>
<reference evidence="2" key="1">
    <citation type="submission" date="2009-07" db="EMBL/GenBank/DDBJ databases">
        <authorList>
            <person name="Weinstock G."/>
            <person name="Sodergren E."/>
            <person name="Clifton S."/>
            <person name="Fulton L."/>
            <person name="Fulton B."/>
            <person name="Courtney L."/>
            <person name="Fronick C."/>
            <person name="Harrison M."/>
            <person name="Strong C."/>
            <person name="Farmer C."/>
            <person name="Delahaunty K."/>
            <person name="Markovic C."/>
            <person name="Hall O."/>
            <person name="Minx P."/>
            <person name="Tomlinson C."/>
            <person name="Mitreva M."/>
            <person name="Nelson J."/>
            <person name="Hou S."/>
            <person name="Wollam A."/>
            <person name="Pepin K.H."/>
            <person name="Johnson M."/>
            <person name="Bhonagiri V."/>
            <person name="Nash W.E."/>
            <person name="Warren W."/>
            <person name="Chinwalla A."/>
            <person name="Mardis E.R."/>
            <person name="Wilson R.K."/>
        </authorList>
    </citation>
    <scope>NUCLEOTIDE SEQUENCE [LARGE SCALE GENOMIC DNA]</scope>
    <source>
        <strain evidence="2">DSM 14469</strain>
    </source>
</reference>
<feature type="transmembrane region" description="Helical" evidence="1">
    <location>
        <begin position="412"/>
        <end position="433"/>
    </location>
</feature>
<feature type="transmembrane region" description="Helical" evidence="1">
    <location>
        <begin position="197"/>
        <end position="223"/>
    </location>
</feature>
<accession>C6LBW0</accession>
<sequence length="495" mass="54389">MEKKKKISRSEQDGIQYRRAKNWQIAISQLCTAAPMCFYFLMTYATYIGNSNFGILVGVTGLVMTVSRLFDGITDPICAYLIERVNTRHGKIRIFMLAGWAVMSLATTAMCNWGAGHLYGTSGLIFFVVCYLLYIVGYTLTGVSTNLLGPVITNDPEQRPIVGVWSTVYGYFVPMIMSMIAMVVLLPRFNNEIGTPFLSVLNLVCVGVSLVLFLISCIGVSAFDKPENFRGIVGKDKKEEKPSMRDMLNVIKDNKELQRYIIAGSSDKLAQTIGGASVVSTMLFGIMIGNMSISTIISAVAMIPSLLFVVIGARLAGKRGNMKTVVEWTWVCIIWNVIFSVFLLLSDTTSITVSILPTAIFLIMMLGNNATKMVVSTATAAMRMDVIDYELYRSGKYMPATISAAYSFIDKVISALGASVATFLIGFIGYTITAPQQGDPLTTGVRLMTVLLYCGFPILGWICTILAMRKSRLTREQMVVIQKNIEEKKKAAQAG</sequence>
<feature type="transmembrane region" description="Helical" evidence="1">
    <location>
        <begin position="161"/>
        <end position="185"/>
    </location>
</feature>
<keyword evidence="1" id="KW-1133">Transmembrane helix</keyword>
<keyword evidence="1" id="KW-0472">Membrane</keyword>
<feature type="transmembrane region" description="Helical" evidence="1">
    <location>
        <begin position="269"/>
        <end position="289"/>
    </location>
</feature>
<dbReference type="InterPro" id="IPR039672">
    <property type="entry name" value="MFS_2"/>
</dbReference>
<dbReference type="Gene3D" id="1.20.1250.20">
    <property type="entry name" value="MFS general substrate transporter like domains"/>
    <property type="match status" value="1"/>
</dbReference>
<dbReference type="AlphaFoldDB" id="C6LBW0"/>
<feature type="transmembrane region" description="Helical" evidence="1">
    <location>
        <begin position="295"/>
        <end position="316"/>
    </location>
</feature>
<feature type="transmembrane region" description="Helical" evidence="1">
    <location>
        <begin position="445"/>
        <end position="468"/>
    </location>
</feature>
<feature type="transmembrane region" description="Helical" evidence="1">
    <location>
        <begin position="121"/>
        <end position="140"/>
    </location>
</feature>